<feature type="compositionally biased region" description="Pro residues" evidence="1">
    <location>
        <begin position="97"/>
        <end position="106"/>
    </location>
</feature>
<dbReference type="EMBL" id="JAMTCO010000020">
    <property type="protein sequence ID" value="MCP2274047.1"/>
    <property type="molecule type" value="Genomic_DNA"/>
</dbReference>
<gene>
    <name evidence="2" type="ORF">LV75_006579</name>
</gene>
<organism evidence="2 3">
    <name type="scientific">Actinokineospora diospyrosa</name>
    <dbReference type="NCBI Taxonomy" id="103728"/>
    <lineage>
        <taxon>Bacteria</taxon>
        <taxon>Bacillati</taxon>
        <taxon>Actinomycetota</taxon>
        <taxon>Actinomycetes</taxon>
        <taxon>Pseudonocardiales</taxon>
        <taxon>Pseudonocardiaceae</taxon>
        <taxon>Actinokineospora</taxon>
    </lineage>
</organism>
<name>A0ABT1IN05_9PSEU</name>
<dbReference type="Proteomes" id="UP001205185">
    <property type="component" value="Unassembled WGS sequence"/>
</dbReference>
<feature type="compositionally biased region" description="Basic residues" evidence="1">
    <location>
        <begin position="200"/>
        <end position="211"/>
    </location>
</feature>
<feature type="region of interest" description="Disordered" evidence="1">
    <location>
        <begin position="90"/>
        <end position="137"/>
    </location>
</feature>
<reference evidence="2 3" key="1">
    <citation type="submission" date="2022-06" db="EMBL/GenBank/DDBJ databases">
        <title>Genomic Encyclopedia of Archaeal and Bacterial Type Strains, Phase II (KMG-II): from individual species to whole genera.</title>
        <authorList>
            <person name="Goeker M."/>
        </authorList>
    </citation>
    <scope>NUCLEOTIDE SEQUENCE [LARGE SCALE GENOMIC DNA]</scope>
    <source>
        <strain evidence="2 3">DSM 44255</strain>
    </source>
</reference>
<comment type="caution">
    <text evidence="2">The sequence shown here is derived from an EMBL/GenBank/DDBJ whole genome shotgun (WGS) entry which is preliminary data.</text>
</comment>
<feature type="region of interest" description="Disordered" evidence="1">
    <location>
        <begin position="174"/>
        <end position="255"/>
    </location>
</feature>
<sequence length="255" mass="26811">MLVHLRRPLSLLHLGGDPPDPHGAAGAGTSGVRSTFGRRIKVCSQWGCRPRCGGCEAAECASALGAGFCWALSPLIALIVWSWGCGRTGSDGANQPPSGPPRPIYPAPGHSEGPVPSQPALGCPASPAPGQSESLVPGARWGGPGLCGGAAPVAFPRGRACFWAPALRSCVGCRRGPAQNRSTASSRARKSRISADVAARRRGGYRSRRRRPESLAPHPQQRHASTGPESETHVHWTGVRDSRAPERSVNPRWLE</sequence>
<evidence type="ECO:0000256" key="1">
    <source>
        <dbReference type="SAM" id="MobiDB-lite"/>
    </source>
</evidence>
<feature type="compositionally biased region" description="Basic and acidic residues" evidence="1">
    <location>
        <begin position="230"/>
        <end position="246"/>
    </location>
</feature>
<accession>A0ABT1IN05</accession>
<proteinExistence type="predicted"/>
<evidence type="ECO:0000313" key="3">
    <source>
        <dbReference type="Proteomes" id="UP001205185"/>
    </source>
</evidence>
<protein>
    <submittedName>
        <fullName evidence="2">Uncharacterized protein</fullName>
    </submittedName>
</protein>
<keyword evidence="3" id="KW-1185">Reference proteome</keyword>
<evidence type="ECO:0000313" key="2">
    <source>
        <dbReference type="EMBL" id="MCP2274047.1"/>
    </source>
</evidence>